<dbReference type="InterPro" id="IPR016187">
    <property type="entry name" value="CTDL_fold"/>
</dbReference>
<feature type="domain" description="Sulfatase-modifying factor enzyme-like" evidence="1">
    <location>
        <begin position="196"/>
        <end position="332"/>
    </location>
</feature>
<dbReference type="Proteomes" id="UP000235162">
    <property type="component" value="Unassembled WGS sequence"/>
</dbReference>
<evidence type="ECO:0000313" key="2">
    <source>
        <dbReference type="EMBL" id="PLW88125.1"/>
    </source>
</evidence>
<reference evidence="2 3" key="1">
    <citation type="submission" date="2018-01" db="EMBL/GenBank/DDBJ databases">
        <title>The draft genome sequence of Halioglobus japonicus S1-36.</title>
        <authorList>
            <person name="Du Z.-J."/>
            <person name="Shi M.-J."/>
        </authorList>
    </citation>
    <scope>NUCLEOTIDE SEQUENCE [LARGE SCALE GENOMIC DNA]</scope>
    <source>
        <strain evidence="2 3">S1-36</strain>
    </source>
</reference>
<feature type="domain" description="Sulfatase-modifying factor enzyme-like" evidence="1">
    <location>
        <begin position="346"/>
        <end position="419"/>
    </location>
</feature>
<dbReference type="Pfam" id="PF03781">
    <property type="entry name" value="FGE-sulfatase"/>
    <property type="match status" value="2"/>
</dbReference>
<name>A0AAP8SPX1_9GAMM</name>
<protein>
    <submittedName>
        <fullName evidence="2">Ergothioneine biosynthesis protein EgtB</fullName>
    </submittedName>
</protein>
<dbReference type="InterPro" id="IPR051043">
    <property type="entry name" value="Sulfatase_Mod_Factor_Kinase"/>
</dbReference>
<evidence type="ECO:0000259" key="1">
    <source>
        <dbReference type="Pfam" id="PF03781"/>
    </source>
</evidence>
<dbReference type="InterPro" id="IPR017806">
    <property type="entry name" value="EgtB"/>
</dbReference>
<dbReference type="EMBL" id="PKUR01000001">
    <property type="protein sequence ID" value="PLW88125.1"/>
    <property type="molecule type" value="Genomic_DNA"/>
</dbReference>
<dbReference type="PANTHER" id="PTHR23150:SF36">
    <property type="entry name" value="HERCYNINE OXYGENASE"/>
    <property type="match status" value="1"/>
</dbReference>
<keyword evidence="3" id="KW-1185">Reference proteome</keyword>
<organism evidence="2 3">
    <name type="scientific">Halioglobus japonicus</name>
    <dbReference type="NCBI Taxonomy" id="930805"/>
    <lineage>
        <taxon>Bacteria</taxon>
        <taxon>Pseudomonadati</taxon>
        <taxon>Pseudomonadota</taxon>
        <taxon>Gammaproteobacteria</taxon>
        <taxon>Cellvibrionales</taxon>
        <taxon>Halieaceae</taxon>
        <taxon>Halioglobus</taxon>
    </lineage>
</organism>
<accession>A0AAP8SPX1</accession>
<dbReference type="Gene3D" id="3.90.1580.10">
    <property type="entry name" value="paralog of FGE (formylglycine-generating enzyme)"/>
    <property type="match status" value="2"/>
</dbReference>
<dbReference type="KEGG" id="hja:BST95_16285"/>
<sequence length="424" mass="48502">MVESPRAQSGEVSASQQALALAELFSGVRQYSVQICQPLAIEDYGLQAMASTSPAKWHLAHTSWFFETFLLKPYMPGYRVFDDHYEYLFNSYYNAVGSQFPRHQRGLLSRPTVEEIYAYRAHVDEAMLQLLAGTPLAAAEDVLNRTELGCHHEQQHQELFFTDLKYNWFQNPLYPAYNASPLPTAPTAAPLQWQMFPSGLHEFGHDDDNFCFDNELPRHKQYVERFSITDRLSTNGEYLAFIQDNGYHRPELWLADGWATRLERPDWTAPLYWVERDGGWLEYTMHGLVELDLHRPASHLSAYEADAFARWQGCRLPTEFEWELAAASAKQAAADETAHPVSVSPVGQLWQWTSSAYSPYPGFRTAEGAIGEYNGKFMANQLVLRGGSVATSPGHYRHSYRNFFYPPDKWQFTGVRLARESEPS</sequence>
<comment type="caution">
    <text evidence="2">The sequence shown here is derived from an EMBL/GenBank/DDBJ whole genome shotgun (WGS) entry which is preliminary data.</text>
</comment>
<proteinExistence type="predicted"/>
<gene>
    <name evidence="2" type="ORF">C0029_01915</name>
</gene>
<dbReference type="NCBIfam" id="TIGR03440">
    <property type="entry name" value="egtB_TIGR03440"/>
    <property type="match status" value="1"/>
</dbReference>
<dbReference type="InterPro" id="IPR042095">
    <property type="entry name" value="SUMF_sf"/>
</dbReference>
<dbReference type="SUPFAM" id="SSF56436">
    <property type="entry name" value="C-type lectin-like"/>
    <property type="match status" value="1"/>
</dbReference>
<evidence type="ECO:0000313" key="3">
    <source>
        <dbReference type="Proteomes" id="UP000235162"/>
    </source>
</evidence>
<dbReference type="InterPro" id="IPR005532">
    <property type="entry name" value="SUMF_dom"/>
</dbReference>
<dbReference type="GO" id="GO:0052699">
    <property type="term" value="P:ergothioneine biosynthetic process"/>
    <property type="evidence" value="ECO:0007669"/>
    <property type="project" value="InterPro"/>
</dbReference>
<dbReference type="PANTHER" id="PTHR23150">
    <property type="entry name" value="SULFATASE MODIFYING FACTOR 1, 2"/>
    <property type="match status" value="1"/>
</dbReference>
<dbReference type="AlphaFoldDB" id="A0AAP8SPX1"/>